<evidence type="ECO:0000313" key="3">
    <source>
        <dbReference type="EMBL" id="KAF4124726.1"/>
    </source>
</evidence>
<dbReference type="PANTHER" id="PTHR10672:SF25">
    <property type="entry name" value="MEIOTICALLY UP-REGULATED GENE 14 PROTEIN"/>
    <property type="match status" value="1"/>
</dbReference>
<proteinExistence type="predicted"/>
<dbReference type="AlphaFoldDB" id="A0A9P5D5N1"/>
<dbReference type="Gene3D" id="3.40.225.10">
    <property type="entry name" value="Class II aldolase/adducin N-terminal domain"/>
    <property type="match status" value="1"/>
</dbReference>
<accession>A0A9P5D5N1</accession>
<feature type="domain" description="Class II aldolase/adducin N-terminal" evidence="2">
    <location>
        <begin position="60"/>
        <end position="249"/>
    </location>
</feature>
<evidence type="ECO:0000259" key="2">
    <source>
        <dbReference type="SMART" id="SM01007"/>
    </source>
</evidence>
<dbReference type="SUPFAM" id="SSF53639">
    <property type="entry name" value="AraD/HMP-PK domain-like"/>
    <property type="match status" value="1"/>
</dbReference>
<dbReference type="Proteomes" id="UP000749293">
    <property type="component" value="Unassembled WGS sequence"/>
</dbReference>
<dbReference type="RefSeq" id="XP_035323378.1">
    <property type="nucleotide sequence ID" value="XM_035467366.1"/>
</dbReference>
<dbReference type="Pfam" id="PF00596">
    <property type="entry name" value="Aldolase_II"/>
    <property type="match status" value="1"/>
</dbReference>
<feature type="region of interest" description="Disordered" evidence="1">
    <location>
        <begin position="1"/>
        <end position="42"/>
    </location>
</feature>
<dbReference type="SMART" id="SM01007">
    <property type="entry name" value="Aldolase_II"/>
    <property type="match status" value="1"/>
</dbReference>
<dbReference type="GO" id="GO:0051015">
    <property type="term" value="F:actin filament binding"/>
    <property type="evidence" value="ECO:0007669"/>
    <property type="project" value="TreeGrafter"/>
</dbReference>
<evidence type="ECO:0000313" key="4">
    <source>
        <dbReference type="Proteomes" id="UP000749293"/>
    </source>
</evidence>
<sequence>MSLSSSSTTATAEANTTLSLRGEDAPQQEPTPNAAISRGDVLPDIPRFPSYREERRHHLIQMAATFRMWSRRGYTEGQSGHISIRDPEFPTLMWMNPLSRHFGSLTAGDMLCVEIETGRIVAGRRNPRTGGRTVNAAGYWIHSAIHRARQDAHSVCHAHTIAGRAWSVFARPLEMITQDVCTFYGAHTVYDEYEGIVFGGDEGRNIARSLGTHNKAAILMNHGLLTVGQTVAEAGFLFGLLDNSCAIQLQAEAAAASGIGKRYIGDEEAAYNFRMASEANVLYREGQSDIEYEIDAVGGEEALAKGFDDLEIMV</sequence>
<organism evidence="3 4">
    <name type="scientific">Geosmithia morbida</name>
    <dbReference type="NCBI Taxonomy" id="1094350"/>
    <lineage>
        <taxon>Eukaryota</taxon>
        <taxon>Fungi</taxon>
        <taxon>Dikarya</taxon>
        <taxon>Ascomycota</taxon>
        <taxon>Pezizomycotina</taxon>
        <taxon>Sordariomycetes</taxon>
        <taxon>Hypocreomycetidae</taxon>
        <taxon>Hypocreales</taxon>
        <taxon>Bionectriaceae</taxon>
        <taxon>Geosmithia</taxon>
    </lineage>
</organism>
<gene>
    <name evidence="3" type="ORF">GMORB2_5392</name>
</gene>
<dbReference type="InterPro" id="IPR001303">
    <property type="entry name" value="Aldolase_II/adducin_N"/>
</dbReference>
<dbReference type="FunFam" id="3.40.225.10:FF:000009">
    <property type="entry name" value="Class II aldolase/adducin N-terminal"/>
    <property type="match status" value="1"/>
</dbReference>
<dbReference type="PANTHER" id="PTHR10672">
    <property type="entry name" value="ADDUCIN"/>
    <property type="match status" value="1"/>
</dbReference>
<dbReference type="OrthoDB" id="3238794at2759"/>
<comment type="caution">
    <text evidence="3">The sequence shown here is derived from an EMBL/GenBank/DDBJ whole genome shotgun (WGS) entry which is preliminary data.</text>
</comment>
<dbReference type="GO" id="GO:0005856">
    <property type="term" value="C:cytoskeleton"/>
    <property type="evidence" value="ECO:0007669"/>
    <property type="project" value="TreeGrafter"/>
</dbReference>
<dbReference type="EMBL" id="JAANYQ010000004">
    <property type="protein sequence ID" value="KAF4124726.1"/>
    <property type="molecule type" value="Genomic_DNA"/>
</dbReference>
<evidence type="ECO:0000256" key="1">
    <source>
        <dbReference type="SAM" id="MobiDB-lite"/>
    </source>
</evidence>
<dbReference type="GeneID" id="55971620"/>
<name>A0A9P5D5N1_9HYPO</name>
<dbReference type="InterPro" id="IPR051017">
    <property type="entry name" value="Aldolase-II_Adducin_sf"/>
</dbReference>
<reference evidence="3" key="1">
    <citation type="submission" date="2020-03" db="EMBL/GenBank/DDBJ databases">
        <title>Site-based positive gene gene selection in Geosmithia morbida across the United States reveals a broad range of putative effectors and factors for local host and environmental adapation.</title>
        <authorList>
            <person name="Onufrak A."/>
            <person name="Murdoch R.W."/>
            <person name="Gazis R."/>
            <person name="Huff M."/>
            <person name="Staton M."/>
            <person name="Klingeman W."/>
            <person name="Hadziabdic D."/>
        </authorList>
    </citation>
    <scope>NUCLEOTIDE SEQUENCE</scope>
    <source>
        <strain evidence="3">1262</strain>
    </source>
</reference>
<protein>
    <submittedName>
        <fullName evidence="3">Ribulose-5-phosphate 4-epimerase/Fuculose-1-phosphate aldolase</fullName>
    </submittedName>
</protein>
<keyword evidence="4" id="KW-1185">Reference proteome</keyword>
<feature type="compositionally biased region" description="Low complexity" evidence="1">
    <location>
        <begin position="1"/>
        <end position="20"/>
    </location>
</feature>
<dbReference type="InterPro" id="IPR036409">
    <property type="entry name" value="Aldolase_II/adducin_N_sf"/>
</dbReference>